<evidence type="ECO:0000313" key="2">
    <source>
        <dbReference type="Proteomes" id="UP000019146"/>
    </source>
</evidence>
<dbReference type="KEGG" id="bcai:K788_0009089"/>
<dbReference type="Proteomes" id="UP000019146">
    <property type="component" value="Chromosome 2"/>
</dbReference>
<sequence>MAWPGCALADNHGRHVAALAVMPTLNPKDRIAVAKCIRRLCERGFVAQNVP</sequence>
<gene>
    <name evidence="1" type="ORF">K788_0009089</name>
</gene>
<name>A0A0P0RD47_9BURK</name>
<protein>
    <submittedName>
        <fullName evidence="1">Uncharacterized protein</fullName>
    </submittedName>
</protein>
<proteinExistence type="predicted"/>
<evidence type="ECO:0000313" key="1">
    <source>
        <dbReference type="EMBL" id="ALL66343.1"/>
    </source>
</evidence>
<accession>A0A0P0RD47</accession>
<reference evidence="1 2" key="1">
    <citation type="journal article" date="2014" name="Genome Announc.">
        <title>Draft Genome Sequence of the Haloacid-Degrading Burkholderia caribensis Strain MBA4.</title>
        <authorList>
            <person name="Pan Y."/>
            <person name="Kong K.F."/>
            <person name="Tsang J.S."/>
        </authorList>
    </citation>
    <scope>NUCLEOTIDE SEQUENCE [LARGE SCALE GENOMIC DNA]</scope>
    <source>
        <strain evidence="1 2">MBA4</strain>
    </source>
</reference>
<organism evidence="1 2">
    <name type="scientific">Paraburkholderia caribensis MBA4</name>
    <dbReference type="NCBI Taxonomy" id="1323664"/>
    <lineage>
        <taxon>Bacteria</taxon>
        <taxon>Pseudomonadati</taxon>
        <taxon>Pseudomonadota</taxon>
        <taxon>Betaproteobacteria</taxon>
        <taxon>Burkholderiales</taxon>
        <taxon>Burkholderiaceae</taxon>
        <taxon>Paraburkholderia</taxon>
    </lineage>
</organism>
<dbReference type="EMBL" id="CP012747">
    <property type="protein sequence ID" value="ALL66343.1"/>
    <property type="molecule type" value="Genomic_DNA"/>
</dbReference>
<dbReference type="AlphaFoldDB" id="A0A0P0RD47"/>